<comment type="subcellular location">
    <subcellularLocation>
        <location evidence="2">Cytoplasm</location>
    </subcellularLocation>
</comment>
<dbReference type="PROSITE" id="PS50980">
    <property type="entry name" value="COA_CT_NTER"/>
    <property type="match status" value="1"/>
</dbReference>
<feature type="domain" description="CoA carboxyltransferase N-terminal" evidence="20">
    <location>
        <begin position="1"/>
        <end position="234"/>
    </location>
</feature>
<comment type="function">
    <text evidence="18">Component of the acetyl coenzyme A carboxylase (ACC) complex. Biotin carboxylase (BC) catalyzes the carboxylation of biotin on its carrier protein (BCCP) and then the CO(2) group is transferred by the transcarboxylase to acetyl-CoA to form malonyl-CoA.</text>
</comment>
<comment type="similarity">
    <text evidence="4">In the C-terminal section; belongs to the AccA family.</text>
</comment>
<evidence type="ECO:0000313" key="23">
    <source>
        <dbReference type="Proteomes" id="UP000555564"/>
    </source>
</evidence>
<evidence type="ECO:0000256" key="17">
    <source>
        <dbReference type="ARBA" id="ARBA00023160"/>
    </source>
</evidence>
<comment type="cofactor">
    <cofactor evidence="1">
        <name>Zn(2+)</name>
        <dbReference type="ChEBI" id="CHEBI:29105"/>
    </cofactor>
</comment>
<dbReference type="InterPro" id="IPR029045">
    <property type="entry name" value="ClpP/crotonase-like_dom_sf"/>
</dbReference>
<evidence type="ECO:0000256" key="19">
    <source>
        <dbReference type="ARBA" id="ARBA00049152"/>
    </source>
</evidence>
<dbReference type="GO" id="GO:0009317">
    <property type="term" value="C:acetyl-CoA carboxylase complex"/>
    <property type="evidence" value="ECO:0007669"/>
    <property type="project" value="InterPro"/>
</dbReference>
<keyword evidence="22" id="KW-0436">Ligase</keyword>
<dbReference type="PANTHER" id="PTHR42853:SF3">
    <property type="entry name" value="ACETYL-COENZYME A CARBOXYLASE CARBOXYL TRANSFERASE SUBUNIT ALPHA, CHLOROPLASTIC"/>
    <property type="match status" value="1"/>
</dbReference>
<reference evidence="22 23" key="1">
    <citation type="submission" date="2020-08" db="EMBL/GenBank/DDBJ databases">
        <title>Sequencing the genomes of 1000 actinobacteria strains.</title>
        <authorList>
            <person name="Klenk H.-P."/>
        </authorList>
    </citation>
    <scope>NUCLEOTIDE SEQUENCE [LARGE SCALE GENOMIC DNA]</scope>
    <source>
        <strain evidence="22 23">DSM 44936</strain>
    </source>
</reference>
<evidence type="ECO:0000259" key="21">
    <source>
        <dbReference type="PROSITE" id="PS50989"/>
    </source>
</evidence>
<keyword evidence="10" id="KW-0444">Lipid biosynthesis</keyword>
<keyword evidence="17" id="KW-0275">Fatty acid biosynthesis</keyword>
<dbReference type="Proteomes" id="UP000555564">
    <property type="component" value="Unassembled WGS sequence"/>
</dbReference>
<dbReference type="EC" id="2.1.3.15" evidence="7"/>
<dbReference type="Pfam" id="PF03255">
    <property type="entry name" value="ACCA"/>
    <property type="match status" value="1"/>
</dbReference>
<organism evidence="22 23">
    <name type="scientific">Sphaerisporangium rubeum</name>
    <dbReference type="NCBI Taxonomy" id="321317"/>
    <lineage>
        <taxon>Bacteria</taxon>
        <taxon>Bacillati</taxon>
        <taxon>Actinomycetota</taxon>
        <taxon>Actinomycetes</taxon>
        <taxon>Streptosporangiales</taxon>
        <taxon>Streptosporangiaceae</taxon>
        <taxon>Sphaerisporangium</taxon>
    </lineage>
</organism>
<dbReference type="SUPFAM" id="SSF52096">
    <property type="entry name" value="ClpP/crotonase"/>
    <property type="match status" value="2"/>
</dbReference>
<keyword evidence="13" id="KW-0863">Zinc-finger</keyword>
<keyword evidence="13" id="KW-0479">Metal-binding</keyword>
<dbReference type="PROSITE" id="PS50989">
    <property type="entry name" value="COA_CT_CTER"/>
    <property type="match status" value="1"/>
</dbReference>
<evidence type="ECO:0000256" key="9">
    <source>
        <dbReference type="ARBA" id="ARBA00022490"/>
    </source>
</evidence>
<dbReference type="InterPro" id="IPR011763">
    <property type="entry name" value="COA_CT_C"/>
</dbReference>
<comment type="similarity">
    <text evidence="5">In the N-terminal section; belongs to the AccD/PCCB family.</text>
</comment>
<evidence type="ECO:0000256" key="2">
    <source>
        <dbReference type="ARBA" id="ARBA00004496"/>
    </source>
</evidence>
<evidence type="ECO:0000256" key="13">
    <source>
        <dbReference type="ARBA" id="ARBA00022771"/>
    </source>
</evidence>
<evidence type="ECO:0000259" key="20">
    <source>
        <dbReference type="PROSITE" id="PS50980"/>
    </source>
</evidence>
<dbReference type="InterPro" id="IPR000438">
    <property type="entry name" value="Acetyl_CoA_COase_Trfase_b_su"/>
</dbReference>
<keyword evidence="9" id="KW-0963">Cytoplasm</keyword>
<dbReference type="GO" id="GO:0008270">
    <property type="term" value="F:zinc ion binding"/>
    <property type="evidence" value="ECO:0007669"/>
    <property type="project" value="UniProtKB-KW"/>
</dbReference>
<evidence type="ECO:0000256" key="6">
    <source>
        <dbReference type="ARBA" id="ARBA00011664"/>
    </source>
</evidence>
<keyword evidence="14" id="KW-0276">Fatty acid metabolism</keyword>
<evidence type="ECO:0000256" key="12">
    <source>
        <dbReference type="ARBA" id="ARBA00022741"/>
    </source>
</evidence>
<comment type="pathway">
    <text evidence="3">Lipid metabolism; malonyl-CoA biosynthesis; malonyl-CoA from acetyl-CoA: step 1/1.</text>
</comment>
<evidence type="ECO:0000256" key="7">
    <source>
        <dbReference type="ARBA" id="ARBA00011883"/>
    </source>
</evidence>
<evidence type="ECO:0000256" key="10">
    <source>
        <dbReference type="ARBA" id="ARBA00022516"/>
    </source>
</evidence>
<proteinExistence type="inferred from homology"/>
<comment type="subunit">
    <text evidence="6">Acetyl-CoA carboxylase is a heterotetramer composed of biotin carboxyl carrier protein (AccB), biotin carboxylase (AccC) and two subunits of ACCase subunit beta/alpha.</text>
</comment>
<name>A0A7X0IEY6_9ACTN</name>
<evidence type="ECO:0000256" key="8">
    <source>
        <dbReference type="ARBA" id="ARBA00018312"/>
    </source>
</evidence>
<comment type="caution">
    <text evidence="22">The sequence shown here is derived from an EMBL/GenBank/DDBJ whole genome shotgun (WGS) entry which is preliminary data.</text>
</comment>
<keyword evidence="12" id="KW-0547">Nucleotide-binding</keyword>
<dbReference type="RefSeq" id="WP_184981032.1">
    <property type="nucleotide sequence ID" value="NZ_BAAALO010000013.1"/>
</dbReference>
<evidence type="ECO:0000256" key="3">
    <source>
        <dbReference type="ARBA" id="ARBA00004956"/>
    </source>
</evidence>
<keyword evidence="15" id="KW-0067">ATP-binding</keyword>
<dbReference type="UniPathway" id="UPA00655">
    <property type="reaction ID" value="UER00711"/>
</dbReference>
<evidence type="ECO:0000256" key="5">
    <source>
        <dbReference type="ARBA" id="ARBA00010284"/>
    </source>
</evidence>
<dbReference type="PANTHER" id="PTHR42853">
    <property type="entry name" value="ACETYL-COENZYME A CARBOXYLASE CARBOXYL TRANSFERASE SUBUNIT ALPHA"/>
    <property type="match status" value="1"/>
</dbReference>
<dbReference type="AlphaFoldDB" id="A0A7X0IEY6"/>
<dbReference type="GO" id="GO:0016743">
    <property type="term" value="F:carboxyl- or carbamoyltransferase activity"/>
    <property type="evidence" value="ECO:0007669"/>
    <property type="project" value="InterPro"/>
</dbReference>
<keyword evidence="13" id="KW-0862">Zinc</keyword>
<dbReference type="PRINTS" id="PR01070">
    <property type="entry name" value="ACCCTRFRASEB"/>
</dbReference>
<evidence type="ECO:0000256" key="1">
    <source>
        <dbReference type="ARBA" id="ARBA00001947"/>
    </source>
</evidence>
<gene>
    <name evidence="22" type="ORF">BJ992_002780</name>
</gene>
<accession>A0A7X0IEY6</accession>
<dbReference type="GO" id="GO:0003989">
    <property type="term" value="F:acetyl-CoA carboxylase activity"/>
    <property type="evidence" value="ECO:0007669"/>
    <property type="project" value="InterPro"/>
</dbReference>
<dbReference type="Gene3D" id="3.90.226.10">
    <property type="entry name" value="2-enoyl-CoA Hydratase, Chain A, domain 1"/>
    <property type="match status" value="2"/>
</dbReference>
<evidence type="ECO:0000256" key="4">
    <source>
        <dbReference type="ARBA" id="ARBA00006276"/>
    </source>
</evidence>
<protein>
    <recommendedName>
        <fullName evidence="8">Acetyl-coenzyme A carboxylase carboxyl transferase subunits beta/alpha</fullName>
        <ecNumber evidence="7">2.1.3.15</ecNumber>
    </recommendedName>
</protein>
<comment type="catalytic activity">
    <reaction evidence="19">
        <text>N(6)-carboxybiotinyl-L-lysyl-[protein] + acetyl-CoA = N(6)-biotinyl-L-lysyl-[protein] + malonyl-CoA</text>
        <dbReference type="Rhea" id="RHEA:54728"/>
        <dbReference type="Rhea" id="RHEA-COMP:10505"/>
        <dbReference type="Rhea" id="RHEA-COMP:10506"/>
        <dbReference type="ChEBI" id="CHEBI:57288"/>
        <dbReference type="ChEBI" id="CHEBI:57384"/>
        <dbReference type="ChEBI" id="CHEBI:83144"/>
        <dbReference type="ChEBI" id="CHEBI:83145"/>
        <dbReference type="EC" id="2.1.3.15"/>
    </reaction>
</comment>
<dbReference type="GO" id="GO:2001295">
    <property type="term" value="P:malonyl-CoA biosynthetic process"/>
    <property type="evidence" value="ECO:0007669"/>
    <property type="project" value="UniProtKB-UniPathway"/>
</dbReference>
<feature type="domain" description="CoA carboxyltransferase C-terminal" evidence="21">
    <location>
        <begin position="237"/>
        <end position="465"/>
    </location>
</feature>
<dbReference type="GO" id="GO:0006633">
    <property type="term" value="P:fatty acid biosynthetic process"/>
    <property type="evidence" value="ECO:0007669"/>
    <property type="project" value="UniProtKB-KW"/>
</dbReference>
<dbReference type="InterPro" id="IPR011762">
    <property type="entry name" value="COA_CT_N"/>
</dbReference>
<evidence type="ECO:0000256" key="11">
    <source>
        <dbReference type="ARBA" id="ARBA00022679"/>
    </source>
</evidence>
<keyword evidence="23" id="KW-1185">Reference proteome</keyword>
<keyword evidence="16" id="KW-0443">Lipid metabolism</keyword>
<evidence type="ECO:0000313" key="22">
    <source>
        <dbReference type="EMBL" id="MBB6473349.1"/>
    </source>
</evidence>
<sequence>MTRTEEDGKVAGAARLFEVSAWWDTELRVTDPLRFPGYADMLGSTSGESVRTGLVRIGGTRAALIESRYENFGGTMGAVAGERIARAFRRATDLRVPVVALIATGGARLQEGMVSLIQMGRTASARIVHANAGLLTAAVYRSPTTGGVYASWGSLADLRAASAGAVMGFGGPRVVEQVTGQAPPPTSHTAESAYAAGLVDAVVTGEDETAWLEAVLGVRERPLRVDLRRPPVPLPDRGDGGVPAAGRQVLLEARSRKRPSGLEWAAALCSSWVDLHGTDPVIRAGLAVVGGRRAVVVAMDRHARADGAARPGPADYRLAQRAIALADQLGLPILTLIDTPGAEPGPRSEAGGIAAEIARTLQALARTRSVSVSVCVGEGGSGGAVALGYTDRAFMLDDAVFSVIGPEAAAVVLFRDPSRAGEMADAMRITGADLRRLGIVDGLLPGAGPRAVRAVRDAVLTAFDTAAPGDRDVRSDRATQVWLRTAG</sequence>
<dbReference type="InterPro" id="IPR001095">
    <property type="entry name" value="Acetyl_CoA_COase_a_su"/>
</dbReference>
<evidence type="ECO:0000256" key="14">
    <source>
        <dbReference type="ARBA" id="ARBA00022832"/>
    </source>
</evidence>
<dbReference type="GO" id="GO:0005524">
    <property type="term" value="F:ATP binding"/>
    <property type="evidence" value="ECO:0007669"/>
    <property type="project" value="UniProtKB-KW"/>
</dbReference>
<evidence type="ECO:0000256" key="15">
    <source>
        <dbReference type="ARBA" id="ARBA00022840"/>
    </source>
</evidence>
<keyword evidence="11 22" id="KW-0808">Transferase</keyword>
<dbReference type="EMBL" id="JACHIU010000001">
    <property type="protein sequence ID" value="MBB6473349.1"/>
    <property type="molecule type" value="Genomic_DNA"/>
</dbReference>
<evidence type="ECO:0000256" key="18">
    <source>
        <dbReference type="ARBA" id="ARBA00025280"/>
    </source>
</evidence>
<evidence type="ECO:0000256" key="16">
    <source>
        <dbReference type="ARBA" id="ARBA00023098"/>
    </source>
</evidence>